<sequence length="147" mass="16465">MRPAPAAPRARRSSRRPPPRSRGSCAPEGGRREEILDGASEMFAEHGYHGSSLRDISARIGISHSGMLHHFEAKDVLLDGVIDRLEDHPQSALERLDEFRSSREDLLRALAEVWHHASLPVRLRPDDGAPRPGHEDPYPDRQAHRAP</sequence>
<keyword evidence="3" id="KW-0804">Transcription</keyword>
<dbReference type="PANTHER" id="PTHR30055">
    <property type="entry name" value="HTH-TYPE TRANSCRIPTIONAL REGULATOR RUTR"/>
    <property type="match status" value="1"/>
</dbReference>
<dbReference type="GO" id="GO:0000976">
    <property type="term" value="F:transcription cis-regulatory region binding"/>
    <property type="evidence" value="ECO:0007669"/>
    <property type="project" value="TreeGrafter"/>
</dbReference>
<feature type="compositionally biased region" description="Basic residues" evidence="5">
    <location>
        <begin position="9"/>
        <end position="19"/>
    </location>
</feature>
<dbReference type="PANTHER" id="PTHR30055:SF234">
    <property type="entry name" value="HTH-TYPE TRANSCRIPTIONAL REGULATOR BETI"/>
    <property type="match status" value="1"/>
</dbReference>
<reference evidence="7" key="1">
    <citation type="journal article" date="2021" name="PeerJ">
        <title>Extensive microbial diversity within the chicken gut microbiome revealed by metagenomics and culture.</title>
        <authorList>
            <person name="Gilroy R."/>
            <person name="Ravi A."/>
            <person name="Getino M."/>
            <person name="Pursley I."/>
            <person name="Horton D.L."/>
            <person name="Alikhan N.F."/>
            <person name="Baker D."/>
            <person name="Gharbi K."/>
            <person name="Hall N."/>
            <person name="Watson M."/>
            <person name="Adriaenssens E.M."/>
            <person name="Foster-Nyarko E."/>
            <person name="Jarju S."/>
            <person name="Secka A."/>
            <person name="Antonio M."/>
            <person name="Oren A."/>
            <person name="Chaudhuri R.R."/>
            <person name="La Ragione R."/>
            <person name="Hildebrand F."/>
            <person name="Pallen M.J."/>
        </authorList>
    </citation>
    <scope>NUCLEOTIDE SEQUENCE</scope>
    <source>
        <strain evidence="7">1647</strain>
    </source>
</reference>
<feature type="region of interest" description="Disordered" evidence="5">
    <location>
        <begin position="121"/>
        <end position="147"/>
    </location>
</feature>
<dbReference type="InterPro" id="IPR050109">
    <property type="entry name" value="HTH-type_TetR-like_transc_reg"/>
</dbReference>
<reference evidence="7" key="2">
    <citation type="submission" date="2021-09" db="EMBL/GenBank/DDBJ databases">
        <authorList>
            <person name="Gilroy R."/>
        </authorList>
    </citation>
    <scope>NUCLEOTIDE SEQUENCE</scope>
    <source>
        <strain evidence="7">1647</strain>
    </source>
</reference>
<dbReference type="InterPro" id="IPR009057">
    <property type="entry name" value="Homeodomain-like_sf"/>
</dbReference>
<dbReference type="SUPFAM" id="SSF46689">
    <property type="entry name" value="Homeodomain-like"/>
    <property type="match status" value="1"/>
</dbReference>
<evidence type="ECO:0000256" key="2">
    <source>
        <dbReference type="ARBA" id="ARBA00023125"/>
    </source>
</evidence>
<dbReference type="GO" id="GO:0003700">
    <property type="term" value="F:DNA-binding transcription factor activity"/>
    <property type="evidence" value="ECO:0007669"/>
    <property type="project" value="TreeGrafter"/>
</dbReference>
<feature type="region of interest" description="Disordered" evidence="5">
    <location>
        <begin position="1"/>
        <end position="32"/>
    </location>
</feature>
<proteinExistence type="predicted"/>
<evidence type="ECO:0000256" key="4">
    <source>
        <dbReference type="PROSITE-ProRule" id="PRU00335"/>
    </source>
</evidence>
<keyword evidence="1" id="KW-0805">Transcription regulation</keyword>
<feature type="compositionally biased region" description="Basic and acidic residues" evidence="5">
    <location>
        <begin position="123"/>
        <end position="147"/>
    </location>
</feature>
<gene>
    <name evidence="7" type="ORF">K8W24_11200</name>
</gene>
<feature type="domain" description="HTH tetR-type" evidence="6">
    <location>
        <begin position="29"/>
        <end position="89"/>
    </location>
</feature>
<evidence type="ECO:0000256" key="3">
    <source>
        <dbReference type="ARBA" id="ARBA00023163"/>
    </source>
</evidence>
<keyword evidence="2 4" id="KW-0238">DNA-binding</keyword>
<name>A0A921GP37_9MICO</name>
<dbReference type="Proteomes" id="UP000775129">
    <property type="component" value="Unassembled WGS sequence"/>
</dbReference>
<dbReference type="Gene3D" id="1.10.357.10">
    <property type="entry name" value="Tetracycline Repressor, domain 2"/>
    <property type="match status" value="1"/>
</dbReference>
<protein>
    <submittedName>
        <fullName evidence="7">TetR/AcrR family transcriptional regulator</fullName>
    </submittedName>
</protein>
<evidence type="ECO:0000256" key="1">
    <source>
        <dbReference type="ARBA" id="ARBA00023015"/>
    </source>
</evidence>
<dbReference type="PRINTS" id="PR00455">
    <property type="entry name" value="HTHTETR"/>
</dbReference>
<dbReference type="PROSITE" id="PS50977">
    <property type="entry name" value="HTH_TETR_2"/>
    <property type="match status" value="1"/>
</dbReference>
<dbReference type="AlphaFoldDB" id="A0A921GP37"/>
<dbReference type="EMBL" id="DYWO01000341">
    <property type="protein sequence ID" value="HJF50340.1"/>
    <property type="molecule type" value="Genomic_DNA"/>
</dbReference>
<evidence type="ECO:0000259" key="6">
    <source>
        <dbReference type="PROSITE" id="PS50977"/>
    </source>
</evidence>
<organism evidence="7 8">
    <name type="scientific">Brachybacterium paraconglomeratum</name>
    <dbReference type="NCBI Taxonomy" id="173362"/>
    <lineage>
        <taxon>Bacteria</taxon>
        <taxon>Bacillati</taxon>
        <taxon>Actinomycetota</taxon>
        <taxon>Actinomycetes</taxon>
        <taxon>Micrococcales</taxon>
        <taxon>Dermabacteraceae</taxon>
        <taxon>Brachybacterium</taxon>
    </lineage>
</organism>
<evidence type="ECO:0000313" key="7">
    <source>
        <dbReference type="EMBL" id="HJF50340.1"/>
    </source>
</evidence>
<comment type="caution">
    <text evidence="7">The sequence shown here is derived from an EMBL/GenBank/DDBJ whole genome shotgun (WGS) entry which is preliminary data.</text>
</comment>
<evidence type="ECO:0000313" key="8">
    <source>
        <dbReference type="Proteomes" id="UP000775129"/>
    </source>
</evidence>
<evidence type="ECO:0000256" key="5">
    <source>
        <dbReference type="SAM" id="MobiDB-lite"/>
    </source>
</evidence>
<accession>A0A921GP37</accession>
<dbReference type="InterPro" id="IPR001647">
    <property type="entry name" value="HTH_TetR"/>
</dbReference>
<dbReference type="Pfam" id="PF00440">
    <property type="entry name" value="TetR_N"/>
    <property type="match status" value="1"/>
</dbReference>
<feature type="DNA-binding region" description="H-T-H motif" evidence="4">
    <location>
        <begin position="52"/>
        <end position="71"/>
    </location>
</feature>